<comment type="caution">
    <text evidence="1">The sequence shown here is derived from an EMBL/GenBank/DDBJ whole genome shotgun (WGS) entry which is preliminary data.</text>
</comment>
<dbReference type="EMBL" id="CM056743">
    <property type="protein sequence ID" value="KAJ8670619.1"/>
    <property type="molecule type" value="Genomic_DNA"/>
</dbReference>
<keyword evidence="2" id="KW-1185">Reference proteome</keyword>
<evidence type="ECO:0000313" key="1">
    <source>
        <dbReference type="EMBL" id="KAJ8670619.1"/>
    </source>
</evidence>
<reference evidence="1" key="1">
    <citation type="submission" date="2023-04" db="EMBL/GenBank/DDBJ databases">
        <title>A chromosome-level genome assembly of the parasitoid wasp Eretmocerus hayati.</title>
        <authorList>
            <person name="Zhong Y."/>
            <person name="Liu S."/>
            <person name="Liu Y."/>
        </authorList>
    </citation>
    <scope>NUCLEOTIDE SEQUENCE</scope>
    <source>
        <strain evidence="1">ZJU_SS_LIU_2023</strain>
    </source>
</reference>
<protein>
    <submittedName>
        <fullName evidence="1">Uncharacterized protein</fullName>
    </submittedName>
</protein>
<accession>A0ACC2NHM5</accession>
<gene>
    <name evidence="1" type="ORF">QAD02_001878</name>
</gene>
<dbReference type="Proteomes" id="UP001239111">
    <property type="component" value="Chromosome 3"/>
</dbReference>
<organism evidence="1 2">
    <name type="scientific">Eretmocerus hayati</name>
    <dbReference type="NCBI Taxonomy" id="131215"/>
    <lineage>
        <taxon>Eukaryota</taxon>
        <taxon>Metazoa</taxon>
        <taxon>Ecdysozoa</taxon>
        <taxon>Arthropoda</taxon>
        <taxon>Hexapoda</taxon>
        <taxon>Insecta</taxon>
        <taxon>Pterygota</taxon>
        <taxon>Neoptera</taxon>
        <taxon>Endopterygota</taxon>
        <taxon>Hymenoptera</taxon>
        <taxon>Apocrita</taxon>
        <taxon>Proctotrupomorpha</taxon>
        <taxon>Chalcidoidea</taxon>
        <taxon>Aphelinidae</taxon>
        <taxon>Aphelininae</taxon>
        <taxon>Eretmocerus</taxon>
    </lineage>
</organism>
<proteinExistence type="predicted"/>
<name>A0ACC2NHM5_9HYME</name>
<evidence type="ECO:0000313" key="2">
    <source>
        <dbReference type="Proteomes" id="UP001239111"/>
    </source>
</evidence>
<sequence length="419" mass="46114">MCICPQEMDHPIVSAVNATAELFVSTPGPVSSTSMVTTAAVHAASFVGPQFAKQVMRFSNQTVLDNVPPEMLSRVGVHWYQFPPLWPVWHKILGLFMIILGLIGFCGNAVVVYIFILTPGLRTPSNIYVINLAFTDFIMMLAMSPPMVINCWYETWYLGPLMCDLTAYVGSVCGGSAIWTMTAIANDRYNVIVKGMNAKPLTIPRAIITVVIIWCHGAIWASLPLLGWNRYVPEGNMTSCGTDYVNDDWVNNSYILVYSIFVYYTPLSIIVYSYWHIVSAVAAHEKNMREQAKKMNVASLRAGDSGGVSAEAKLAKVAMTTISLWFMAWTPYLLTNYVGIFARKHITPLATIWASVCAKTNACYNPIVYAFSHPKYRAGLHARCPFFVCGETDEQKAAKQKAAAPAAEAGSTHTADGKA</sequence>